<keyword evidence="9" id="KW-1185">Reference proteome</keyword>
<protein>
    <recommendedName>
        <fullName evidence="10">S1/P1 Nuclease</fullName>
    </recommendedName>
</protein>
<dbReference type="EMBL" id="CP017834">
    <property type="protein sequence ID" value="APJ03085.1"/>
    <property type="molecule type" value="Genomic_DNA"/>
</dbReference>
<name>A0A1L4CYS5_9BACT</name>
<sequence length="370" mass="41925">MKKIFCFSSLLVCSFIASSAHAFWDQSHQLIGSIASKNVSEKTNKAVERLLNIPLDYPGSFELSKNTNGFDTAASWADDIKSYKDQDINNDLSSCHYIDIPFTKEKIGKKITDAEVMEKLNMIMEKNSQNSISCLKSSIKTLLVTSTSDANKAIAVRMIIHIVGDIGQPLHNASLVSKNEADEGGNKIIIDKPVTFQNINVTSSVANNLHKIWDGSLGIYLQFPYNNEKSKLGYYTDEEKEATDKNAKNIFESSDFVNLKNRLLNDKNEESIEFWSINSYKIAVKYAYSDLVFKSLNKFDKATFSVQFKEGWKNYQSSRADIIDMQIKKSGIRLSYLLNSIFDNLNIKNPYFELVSNIKNDDNIKPLFVR</sequence>
<dbReference type="GO" id="GO:0046872">
    <property type="term" value="F:metal ion binding"/>
    <property type="evidence" value="ECO:0007669"/>
    <property type="project" value="UniProtKB-KW"/>
</dbReference>
<dbReference type="Proteomes" id="UP000184731">
    <property type="component" value="Chromosome"/>
</dbReference>
<evidence type="ECO:0000256" key="6">
    <source>
        <dbReference type="ARBA" id="ARBA00023180"/>
    </source>
</evidence>
<feature type="signal peptide" evidence="7">
    <location>
        <begin position="1"/>
        <end position="22"/>
    </location>
</feature>
<keyword evidence="6" id="KW-0325">Glycoprotein</keyword>
<dbReference type="PANTHER" id="PTHR33146">
    <property type="entry name" value="ENDONUCLEASE 4"/>
    <property type="match status" value="1"/>
</dbReference>
<dbReference type="GO" id="GO:0003676">
    <property type="term" value="F:nucleic acid binding"/>
    <property type="evidence" value="ECO:0007669"/>
    <property type="project" value="InterPro"/>
</dbReference>
<evidence type="ECO:0000256" key="7">
    <source>
        <dbReference type="SAM" id="SignalP"/>
    </source>
</evidence>
<evidence type="ECO:0000313" key="8">
    <source>
        <dbReference type="EMBL" id="APJ03085.1"/>
    </source>
</evidence>
<dbReference type="GO" id="GO:0004519">
    <property type="term" value="F:endonuclease activity"/>
    <property type="evidence" value="ECO:0007669"/>
    <property type="project" value="UniProtKB-KW"/>
</dbReference>
<dbReference type="STRING" id="1915309.AXG55_03840"/>
<dbReference type="RefSeq" id="WP_233231360.1">
    <property type="nucleotide sequence ID" value="NZ_CP017834.1"/>
</dbReference>
<dbReference type="InterPro" id="IPR008947">
    <property type="entry name" value="PLipase_C/P1_nuclease_dom_sf"/>
</dbReference>
<dbReference type="KEGG" id="saqi:AXG55_03840"/>
<dbReference type="CDD" id="cd11010">
    <property type="entry name" value="S1-P1_nuclease"/>
    <property type="match status" value="1"/>
</dbReference>
<keyword evidence="7" id="KW-0732">Signal</keyword>
<dbReference type="SUPFAM" id="SSF48537">
    <property type="entry name" value="Phospholipase C/P1 nuclease"/>
    <property type="match status" value="1"/>
</dbReference>
<keyword evidence="4" id="KW-0378">Hydrolase</keyword>
<evidence type="ECO:0000256" key="2">
    <source>
        <dbReference type="ARBA" id="ARBA00022723"/>
    </source>
</evidence>
<feature type="chain" id="PRO_5012001398" description="S1/P1 Nuclease" evidence="7">
    <location>
        <begin position="23"/>
        <end position="370"/>
    </location>
</feature>
<accession>A0A1L4CYS5</accession>
<keyword evidence="2" id="KW-0479">Metal-binding</keyword>
<dbReference type="AlphaFoldDB" id="A0A1L4CYS5"/>
<dbReference type="PANTHER" id="PTHR33146:SF10">
    <property type="entry name" value="STRAND-SPECIFIC NUCLEASE, PUTATIVE-RELATED"/>
    <property type="match status" value="1"/>
</dbReference>
<evidence type="ECO:0000256" key="4">
    <source>
        <dbReference type="ARBA" id="ARBA00022801"/>
    </source>
</evidence>
<evidence type="ECO:0000256" key="3">
    <source>
        <dbReference type="ARBA" id="ARBA00022759"/>
    </source>
</evidence>
<evidence type="ECO:0000256" key="1">
    <source>
        <dbReference type="ARBA" id="ARBA00022722"/>
    </source>
</evidence>
<proteinExistence type="predicted"/>
<evidence type="ECO:0000256" key="5">
    <source>
        <dbReference type="ARBA" id="ARBA00023157"/>
    </source>
</evidence>
<evidence type="ECO:0008006" key="10">
    <source>
        <dbReference type="Google" id="ProtNLM"/>
    </source>
</evidence>
<dbReference type="GO" id="GO:0006308">
    <property type="term" value="P:DNA catabolic process"/>
    <property type="evidence" value="ECO:0007669"/>
    <property type="project" value="InterPro"/>
</dbReference>
<dbReference type="InterPro" id="IPR003154">
    <property type="entry name" value="S1/P1nuclease"/>
</dbReference>
<reference evidence="8 9" key="1">
    <citation type="submission" date="2016-10" db="EMBL/GenBank/DDBJ databases">
        <title>Silvanigrella aquatica sp. nov., isolated from a freshwater lake located in the Black Forest, Germany, description of Silvanigrellaceae fam. nov., Silvanigrellales ord. nov., reclassification of the order Bdellovibrionales in the class Oligoflexia, reclassification of the families Bacteriovoracaceae and Halobacteriovoraceae in the new order Bacteriovoracales ord. nov., and reclassification of the family Pseudobacteriovoracaceae in the order Oligoflexiales.</title>
        <authorList>
            <person name="Hahn M.W."/>
            <person name="Schmidt J."/>
            <person name="Koll U."/>
            <person name="Rohde M."/>
            <person name="Verbag S."/>
            <person name="Pitt A."/>
            <person name="Nakai R."/>
            <person name="Naganuma T."/>
            <person name="Lang E."/>
        </authorList>
    </citation>
    <scope>NUCLEOTIDE SEQUENCE [LARGE SCALE GENOMIC DNA]</scope>
    <source>
        <strain evidence="8 9">MWH-Nonnen-W8red</strain>
    </source>
</reference>
<evidence type="ECO:0000313" key="9">
    <source>
        <dbReference type="Proteomes" id="UP000184731"/>
    </source>
</evidence>
<dbReference type="Pfam" id="PF02265">
    <property type="entry name" value="S1-P1_nuclease"/>
    <property type="match status" value="1"/>
</dbReference>
<keyword evidence="1" id="KW-0540">Nuclease</keyword>
<keyword evidence="3" id="KW-0255">Endonuclease</keyword>
<dbReference type="Gene3D" id="1.10.575.10">
    <property type="entry name" value="P1 Nuclease"/>
    <property type="match status" value="1"/>
</dbReference>
<organism evidence="8 9">
    <name type="scientific">Silvanigrella aquatica</name>
    <dbReference type="NCBI Taxonomy" id="1915309"/>
    <lineage>
        <taxon>Bacteria</taxon>
        <taxon>Pseudomonadati</taxon>
        <taxon>Bdellovibrionota</taxon>
        <taxon>Oligoflexia</taxon>
        <taxon>Silvanigrellales</taxon>
        <taxon>Silvanigrellaceae</taxon>
        <taxon>Silvanigrella</taxon>
    </lineage>
</organism>
<gene>
    <name evidence="8" type="ORF">AXG55_03840</name>
</gene>
<keyword evidence="5" id="KW-1015">Disulfide bond</keyword>
<dbReference type="GO" id="GO:0016788">
    <property type="term" value="F:hydrolase activity, acting on ester bonds"/>
    <property type="evidence" value="ECO:0007669"/>
    <property type="project" value="InterPro"/>
</dbReference>